<evidence type="ECO:0008006" key="3">
    <source>
        <dbReference type="Google" id="ProtNLM"/>
    </source>
</evidence>
<sequence>MQHSLQSERRLLQAPRLLRIGLQIRVGDTVYNASAKQDDIRLQDYKSFFDCASQIQEHRRTPATTRVVWYLLSDSHRLKQLALEEFGRDILVTDTTPNKHIVTSLNVGDSNLDDERADALAKAAADMLSFAEMDYFVLSQKSGFGKVGAMLSNRWHNVWWLNPQDRGNRTPSCGPKSYVKLSDLAGQWSGF</sequence>
<protein>
    <recommendedName>
        <fullName evidence="3">GT23 domain-containing protein</fullName>
    </recommendedName>
</protein>
<comment type="caution">
    <text evidence="1">The sequence shown here is derived from an EMBL/GenBank/DDBJ whole genome shotgun (WGS) entry which is preliminary data.</text>
</comment>
<evidence type="ECO:0000313" key="1">
    <source>
        <dbReference type="EMBL" id="TFJ80838.1"/>
    </source>
</evidence>
<reference evidence="1 2" key="1">
    <citation type="submission" date="2019-01" db="EMBL/GenBank/DDBJ databases">
        <title>Nuclear Genome Assembly of the Microalgal Biofuel strain Nannochloropsis salina CCMP1776.</title>
        <authorList>
            <person name="Hovde B."/>
        </authorList>
    </citation>
    <scope>NUCLEOTIDE SEQUENCE [LARGE SCALE GENOMIC DNA]</scope>
    <source>
        <strain evidence="1 2">CCMP1776</strain>
    </source>
</reference>
<evidence type="ECO:0000313" key="2">
    <source>
        <dbReference type="Proteomes" id="UP000355283"/>
    </source>
</evidence>
<keyword evidence="2" id="KW-1185">Reference proteome</keyword>
<name>A0A4D9CW56_9STRA</name>
<dbReference type="Proteomes" id="UP000355283">
    <property type="component" value="Unassembled WGS sequence"/>
</dbReference>
<gene>
    <name evidence="1" type="ORF">NSK_007838</name>
</gene>
<dbReference type="EMBL" id="SDOX01000155">
    <property type="protein sequence ID" value="TFJ80838.1"/>
    <property type="molecule type" value="Genomic_DNA"/>
</dbReference>
<dbReference type="Gene3D" id="3.40.50.11350">
    <property type="match status" value="1"/>
</dbReference>
<dbReference type="AlphaFoldDB" id="A0A4D9CW56"/>
<proteinExistence type="predicted"/>
<dbReference type="OrthoDB" id="543231at2759"/>
<accession>A0A4D9CW56</accession>
<organism evidence="1 2">
    <name type="scientific">Nannochloropsis salina CCMP1776</name>
    <dbReference type="NCBI Taxonomy" id="1027361"/>
    <lineage>
        <taxon>Eukaryota</taxon>
        <taxon>Sar</taxon>
        <taxon>Stramenopiles</taxon>
        <taxon>Ochrophyta</taxon>
        <taxon>Eustigmatophyceae</taxon>
        <taxon>Eustigmatales</taxon>
        <taxon>Monodopsidaceae</taxon>
        <taxon>Microchloropsis</taxon>
        <taxon>Microchloropsis salina</taxon>
    </lineage>
</organism>